<dbReference type="RefSeq" id="WP_390333104.1">
    <property type="nucleotide sequence ID" value="NZ_JBHRTP010000091.1"/>
</dbReference>
<feature type="signal peptide" evidence="1">
    <location>
        <begin position="1"/>
        <end position="19"/>
    </location>
</feature>
<dbReference type="Gene3D" id="1.10.530.10">
    <property type="match status" value="1"/>
</dbReference>
<dbReference type="InterPro" id="IPR023346">
    <property type="entry name" value="Lysozyme-like_dom_sf"/>
</dbReference>
<evidence type="ECO:0000259" key="2">
    <source>
        <dbReference type="Pfam" id="PF01464"/>
    </source>
</evidence>
<keyword evidence="1" id="KW-0732">Signal</keyword>
<dbReference type="CDD" id="cd16892">
    <property type="entry name" value="LT_VirB1-like"/>
    <property type="match status" value="1"/>
</dbReference>
<proteinExistence type="predicted"/>
<accession>A0ABV7F9N6</accession>
<gene>
    <name evidence="3" type="ORF">ACFOFO_23640</name>
</gene>
<sequence length="229" mass="24977">MKFLLTLVCLSVMARGALADDMDALMQRCAPQVHPKTLSAIVHTESRGRAFVISDDGPMGLPWAERKLMLRSYDPSTKDEAANLVESLTAQGHMVGIGLTQLSSRHLKRFGISVQTALEPCDNLRMGAQVLTEFYAEALKKYKNPEQALLAAISAYNTGNFENGFGNGYVQKVVDASLYRVPELKYGRVGPIKPASLGVTAMRSKNVVGKRISSGLLEAKLAKIEVESY</sequence>
<name>A0ABV7F9N6_9BURK</name>
<evidence type="ECO:0000313" key="3">
    <source>
        <dbReference type="EMBL" id="MFC3110909.1"/>
    </source>
</evidence>
<evidence type="ECO:0000313" key="4">
    <source>
        <dbReference type="Proteomes" id="UP001595530"/>
    </source>
</evidence>
<feature type="chain" id="PRO_5045809121" evidence="1">
    <location>
        <begin position="20"/>
        <end position="229"/>
    </location>
</feature>
<dbReference type="Pfam" id="PF01464">
    <property type="entry name" value="SLT"/>
    <property type="match status" value="1"/>
</dbReference>
<organism evidence="3 4">
    <name type="scientific">Undibacterium arcticum</name>
    <dbReference type="NCBI Taxonomy" id="1762892"/>
    <lineage>
        <taxon>Bacteria</taxon>
        <taxon>Pseudomonadati</taxon>
        <taxon>Pseudomonadota</taxon>
        <taxon>Betaproteobacteria</taxon>
        <taxon>Burkholderiales</taxon>
        <taxon>Oxalobacteraceae</taxon>
        <taxon>Undibacterium</taxon>
    </lineage>
</organism>
<comment type="caution">
    <text evidence="3">The sequence shown here is derived from an EMBL/GenBank/DDBJ whole genome shotgun (WGS) entry which is preliminary data.</text>
</comment>
<evidence type="ECO:0000256" key="1">
    <source>
        <dbReference type="SAM" id="SignalP"/>
    </source>
</evidence>
<keyword evidence="4" id="KW-1185">Reference proteome</keyword>
<dbReference type="EMBL" id="JBHRTP010000091">
    <property type="protein sequence ID" value="MFC3110909.1"/>
    <property type="molecule type" value="Genomic_DNA"/>
</dbReference>
<dbReference type="InterPro" id="IPR008258">
    <property type="entry name" value="Transglycosylase_SLT_dom_1"/>
</dbReference>
<feature type="domain" description="Transglycosylase SLT" evidence="2">
    <location>
        <begin position="28"/>
        <end position="165"/>
    </location>
</feature>
<reference evidence="4" key="1">
    <citation type="journal article" date="2019" name="Int. J. Syst. Evol. Microbiol.">
        <title>The Global Catalogue of Microorganisms (GCM) 10K type strain sequencing project: providing services to taxonomists for standard genome sequencing and annotation.</title>
        <authorList>
            <consortium name="The Broad Institute Genomics Platform"/>
            <consortium name="The Broad Institute Genome Sequencing Center for Infectious Disease"/>
            <person name="Wu L."/>
            <person name="Ma J."/>
        </authorList>
    </citation>
    <scope>NUCLEOTIDE SEQUENCE [LARGE SCALE GENOMIC DNA]</scope>
    <source>
        <strain evidence="4">KCTC 42986</strain>
    </source>
</reference>
<dbReference type="Proteomes" id="UP001595530">
    <property type="component" value="Unassembled WGS sequence"/>
</dbReference>
<protein>
    <submittedName>
        <fullName evidence="3">Lytic transglycosylase domain-containing protein</fullName>
    </submittedName>
</protein>
<dbReference type="SUPFAM" id="SSF53955">
    <property type="entry name" value="Lysozyme-like"/>
    <property type="match status" value="1"/>
</dbReference>